<sequence>MLKTHEVLAAEPEEAVRGYTDQCCVLVTVRDIARMAATLANN</sequence>
<proteinExistence type="inferred from homology"/>
<dbReference type="Gene3D" id="3.40.710.10">
    <property type="entry name" value="DD-peptidase/beta-lactamase superfamily"/>
    <property type="match status" value="1"/>
</dbReference>
<comment type="catalytic activity">
    <reaction evidence="4">
        <text>L-glutamine + H2O = L-glutamate + NH4(+)</text>
        <dbReference type="Rhea" id="RHEA:15889"/>
        <dbReference type="ChEBI" id="CHEBI:15377"/>
        <dbReference type="ChEBI" id="CHEBI:28938"/>
        <dbReference type="ChEBI" id="CHEBI:29985"/>
        <dbReference type="ChEBI" id="CHEBI:58359"/>
        <dbReference type="EC" id="3.5.1.2"/>
    </reaction>
</comment>
<evidence type="ECO:0000313" key="5">
    <source>
        <dbReference type="EMBL" id="MVT25819.1"/>
    </source>
</evidence>
<protein>
    <recommendedName>
        <fullName evidence="2">glutaminase</fullName>
        <ecNumber evidence="2">3.5.1.2</ecNumber>
    </recommendedName>
</protein>
<dbReference type="Pfam" id="PF04960">
    <property type="entry name" value="Glutaminase"/>
    <property type="match status" value="1"/>
</dbReference>
<dbReference type="SUPFAM" id="SSF56601">
    <property type="entry name" value="beta-lactamase/transpeptidase-like"/>
    <property type="match status" value="1"/>
</dbReference>
<evidence type="ECO:0000256" key="4">
    <source>
        <dbReference type="ARBA" id="ARBA00049534"/>
    </source>
</evidence>
<dbReference type="GO" id="GO:0006541">
    <property type="term" value="P:glutamine metabolic process"/>
    <property type="evidence" value="ECO:0007669"/>
    <property type="project" value="InterPro"/>
</dbReference>
<keyword evidence="6" id="KW-1185">Reference proteome</keyword>
<gene>
    <name evidence="5" type="ORF">GNZ21_05500</name>
</gene>
<evidence type="ECO:0000256" key="1">
    <source>
        <dbReference type="ARBA" id="ARBA00011076"/>
    </source>
</evidence>
<evidence type="ECO:0000256" key="3">
    <source>
        <dbReference type="ARBA" id="ARBA00022801"/>
    </source>
</evidence>
<organism evidence="5 6">
    <name type="scientific">Nesterenkonia alkaliphila</name>
    <dbReference type="NCBI Taxonomy" id="1463631"/>
    <lineage>
        <taxon>Bacteria</taxon>
        <taxon>Bacillati</taxon>
        <taxon>Actinomycetota</taxon>
        <taxon>Actinomycetes</taxon>
        <taxon>Micrococcales</taxon>
        <taxon>Micrococcaceae</taxon>
        <taxon>Nesterenkonia</taxon>
    </lineage>
</organism>
<evidence type="ECO:0000313" key="6">
    <source>
        <dbReference type="Proteomes" id="UP000460157"/>
    </source>
</evidence>
<dbReference type="EC" id="3.5.1.2" evidence="2"/>
<reference evidence="5 6" key="1">
    <citation type="submission" date="2019-12" db="EMBL/GenBank/DDBJ databases">
        <title>Nesterenkonia muleiensis sp. nov., a novel actinobacterium isolated from sap of Populus euphratica.</title>
        <authorList>
            <person name="Wang R."/>
        </authorList>
    </citation>
    <scope>NUCLEOTIDE SEQUENCE [LARGE SCALE GENOMIC DNA]</scope>
    <source>
        <strain evidence="5 6">F10</strain>
    </source>
</reference>
<dbReference type="GO" id="GO:0004359">
    <property type="term" value="F:glutaminase activity"/>
    <property type="evidence" value="ECO:0007669"/>
    <property type="project" value="UniProtKB-EC"/>
</dbReference>
<comment type="similarity">
    <text evidence="1">Belongs to the glutaminase family.</text>
</comment>
<feature type="non-terminal residue" evidence="5">
    <location>
        <position position="42"/>
    </location>
</feature>
<evidence type="ECO:0000256" key="2">
    <source>
        <dbReference type="ARBA" id="ARBA00012918"/>
    </source>
</evidence>
<dbReference type="InterPro" id="IPR012338">
    <property type="entry name" value="Beta-lactam/transpept-like"/>
</dbReference>
<dbReference type="EMBL" id="WRPM01000034">
    <property type="protein sequence ID" value="MVT25819.1"/>
    <property type="molecule type" value="Genomic_DNA"/>
</dbReference>
<dbReference type="AlphaFoldDB" id="A0A7K1UHA3"/>
<dbReference type="InterPro" id="IPR015868">
    <property type="entry name" value="Glutaminase"/>
</dbReference>
<name>A0A7K1UHA3_9MICC</name>
<accession>A0A7K1UHA3</accession>
<comment type="caution">
    <text evidence="5">The sequence shown here is derived from an EMBL/GenBank/DDBJ whole genome shotgun (WGS) entry which is preliminary data.</text>
</comment>
<dbReference type="Proteomes" id="UP000460157">
    <property type="component" value="Unassembled WGS sequence"/>
</dbReference>
<keyword evidence="3" id="KW-0378">Hydrolase</keyword>